<proteinExistence type="inferred from homology"/>
<dbReference type="InterPro" id="IPR008991">
    <property type="entry name" value="Translation_prot_SH3-like_sf"/>
</dbReference>
<dbReference type="GO" id="GO:0003735">
    <property type="term" value="F:structural constituent of ribosome"/>
    <property type="evidence" value="ECO:0007669"/>
    <property type="project" value="InterPro"/>
</dbReference>
<dbReference type="GO" id="GO:0005739">
    <property type="term" value="C:mitochondrion"/>
    <property type="evidence" value="ECO:0000318"/>
    <property type="project" value="GO_Central"/>
</dbReference>
<evidence type="ECO:0008006" key="5">
    <source>
        <dbReference type="Google" id="ProtNLM"/>
    </source>
</evidence>
<dbReference type="Gramene" id="TraesJAG1B03G00290670.1">
    <property type="protein sequence ID" value="TraesJAG1B03G00290670.1"/>
    <property type="gene ID" value="TraesJAG1B03G00290670"/>
</dbReference>
<sequence length="128" mass="14889">MSVFLFLSTPLPLSMWTCFLIMLKQWERKYCKPNNCPMPYKMHVRVSDTVQVITGHENSKVGEVDLNLKSKHNKCIEDELGEIVMKNMMSRVGNHLLEDGTKVHYLKKIDVVMCNVDIQVKVFNERDS</sequence>
<dbReference type="GO" id="GO:0006412">
    <property type="term" value="P:translation"/>
    <property type="evidence" value="ECO:0000318"/>
    <property type="project" value="GO_Central"/>
</dbReference>
<keyword evidence="2" id="KW-0472">Membrane</keyword>
<dbReference type="Proteomes" id="UP000019116">
    <property type="component" value="Chromosome 1B"/>
</dbReference>
<dbReference type="STRING" id="4565.A0A3B5YWN6"/>
<evidence type="ECO:0000313" key="4">
    <source>
        <dbReference type="Proteomes" id="UP000019116"/>
    </source>
</evidence>
<accession>A0A3B5YWN6</accession>
<dbReference type="Gramene" id="TraesCS1B03G0594900.1">
    <property type="protein sequence ID" value="TraesCS1B03G0594900.1.CDS"/>
    <property type="gene ID" value="TraesCS1B03G0594900"/>
</dbReference>
<dbReference type="Gramene" id="TraesCAD_scaffold_008998_01G000200.1">
    <property type="protein sequence ID" value="TraesCAD_scaffold_008998_01G000200.1"/>
    <property type="gene ID" value="TraesCAD_scaffold_008998_01G000200"/>
</dbReference>
<dbReference type="Gramene" id="TraesROB_scaffold_011183_01G000200.1">
    <property type="protein sequence ID" value="TraesROB_scaffold_011183_01G000200.1"/>
    <property type="gene ID" value="TraesROB_scaffold_011183_01G000200"/>
</dbReference>
<evidence type="ECO:0000313" key="3">
    <source>
        <dbReference type="EnsemblPlants" id="TraesCS1B02G204000.1"/>
    </source>
</evidence>
<dbReference type="Gramene" id="TraesJUL1B03G00290900.1">
    <property type="protein sequence ID" value="TraesJUL1B03G00290900.1"/>
    <property type="gene ID" value="TraesJUL1B03G00290900"/>
</dbReference>
<dbReference type="Gramene" id="TraesLAC1B03G00294160.1">
    <property type="protein sequence ID" value="TraesLAC1B03G00294160.1"/>
    <property type="gene ID" value="TraesLAC1B03G00294160"/>
</dbReference>
<name>A0A3B5YWN6_WHEAT</name>
<comment type="similarity">
    <text evidence="1">Belongs to the universal ribosomal protein uL24 family.</text>
</comment>
<dbReference type="Gramene" id="TraesSTA1B03G00289540.1">
    <property type="protein sequence ID" value="TraesSTA1B03G00289540.1"/>
    <property type="gene ID" value="TraesSTA1B03G00289540"/>
</dbReference>
<reference evidence="3" key="1">
    <citation type="submission" date="2018-08" db="EMBL/GenBank/DDBJ databases">
        <authorList>
            <person name="Rossello M."/>
        </authorList>
    </citation>
    <scope>NUCLEOTIDE SEQUENCE [LARGE SCALE GENOMIC DNA]</scope>
    <source>
        <strain evidence="3">cv. Chinese Spring</strain>
    </source>
</reference>
<reference evidence="3" key="2">
    <citation type="submission" date="2018-10" db="UniProtKB">
        <authorList>
            <consortium name="EnsemblPlants"/>
        </authorList>
    </citation>
    <scope>IDENTIFICATION</scope>
</reference>
<dbReference type="SUPFAM" id="SSF50104">
    <property type="entry name" value="Translation proteins SH3-like domain"/>
    <property type="match status" value="1"/>
</dbReference>
<dbReference type="Gramene" id="TraesRN1B0100596100.1">
    <property type="protein sequence ID" value="TraesRN1B0100596100.1"/>
    <property type="gene ID" value="TraesRN1B0100596100"/>
</dbReference>
<dbReference type="Gramene" id="TraesNOR1B03G00295330.1">
    <property type="protein sequence ID" value="TraesNOR1B03G00295330.1"/>
    <property type="gene ID" value="TraesNOR1B03G00295330"/>
</dbReference>
<dbReference type="Gramene" id="TraesCS1B02G204000.1">
    <property type="protein sequence ID" value="TraesCS1B02G204000.1"/>
    <property type="gene ID" value="TraesCS1B02G204000"/>
</dbReference>
<dbReference type="Gramene" id="TraesMAC1B03G00292760.1">
    <property type="protein sequence ID" value="TraesMAC1B03G00292760.1"/>
    <property type="gene ID" value="TraesMAC1B03G00292760"/>
</dbReference>
<dbReference type="Gramene" id="TraesLDM1B03G00290830.1">
    <property type="protein sequence ID" value="TraesLDM1B03G00290830.1"/>
    <property type="gene ID" value="TraesLDM1B03G00290830"/>
</dbReference>
<dbReference type="OrthoDB" id="359154at2759"/>
<keyword evidence="2" id="KW-0812">Transmembrane</keyword>
<keyword evidence="4" id="KW-1185">Reference proteome</keyword>
<evidence type="ECO:0000256" key="2">
    <source>
        <dbReference type="SAM" id="Phobius"/>
    </source>
</evidence>
<dbReference type="EnsemblPlants" id="TraesCS1B02G204000.1">
    <property type="protein sequence ID" value="TraesCS1B02G204000.1"/>
    <property type="gene ID" value="TraesCS1B02G204000"/>
</dbReference>
<evidence type="ECO:0000256" key="1">
    <source>
        <dbReference type="ARBA" id="ARBA00010618"/>
    </source>
</evidence>
<protein>
    <recommendedName>
        <fullName evidence="5">KOW domain-containing protein</fullName>
    </recommendedName>
</protein>
<organism evidence="3">
    <name type="scientific">Triticum aestivum</name>
    <name type="common">Wheat</name>
    <dbReference type="NCBI Taxonomy" id="4565"/>
    <lineage>
        <taxon>Eukaryota</taxon>
        <taxon>Viridiplantae</taxon>
        <taxon>Streptophyta</taxon>
        <taxon>Embryophyta</taxon>
        <taxon>Tracheophyta</taxon>
        <taxon>Spermatophyta</taxon>
        <taxon>Magnoliopsida</taxon>
        <taxon>Liliopsida</taxon>
        <taxon>Poales</taxon>
        <taxon>Poaceae</taxon>
        <taxon>BOP clade</taxon>
        <taxon>Pooideae</taxon>
        <taxon>Triticodae</taxon>
        <taxon>Triticeae</taxon>
        <taxon>Triticinae</taxon>
        <taxon>Triticum</taxon>
    </lineage>
</organism>
<dbReference type="Gramene" id="TraesARI1B03G00293820.1">
    <property type="protein sequence ID" value="TraesARI1B03G00293820.1"/>
    <property type="gene ID" value="TraesARI1B03G00293820"/>
</dbReference>
<dbReference type="GO" id="GO:0005840">
    <property type="term" value="C:ribosome"/>
    <property type="evidence" value="ECO:0007669"/>
    <property type="project" value="InterPro"/>
</dbReference>
<dbReference type="AlphaFoldDB" id="A0A3B5YWN6"/>
<keyword evidence="2" id="KW-1133">Transmembrane helix</keyword>
<dbReference type="Gramene" id="TraesCLE_scaffold_002452_01G000300.1">
    <property type="protein sequence ID" value="TraesCLE_scaffold_002452_01G000300.1"/>
    <property type="gene ID" value="TraesCLE_scaffold_002452_01G000300"/>
</dbReference>
<dbReference type="Gramene" id="TraesSYM1B03G00297610.1">
    <property type="protein sequence ID" value="TraesSYM1B03G00297610.1"/>
    <property type="gene ID" value="TraesSYM1B03G00297610"/>
</dbReference>
<dbReference type="Gramene" id="TraesWEE_scaffold_014123_01G000200.1">
    <property type="protein sequence ID" value="TraesWEE_scaffold_014123_01G000200.1"/>
    <property type="gene ID" value="TraesWEE_scaffold_014123_01G000200"/>
</dbReference>
<feature type="transmembrane region" description="Helical" evidence="2">
    <location>
        <begin position="6"/>
        <end position="23"/>
    </location>
</feature>
<dbReference type="InterPro" id="IPR003256">
    <property type="entry name" value="Ribosomal_uL24"/>
</dbReference>
<dbReference type="PANTHER" id="PTHR12903">
    <property type="entry name" value="MITOCHONDRIAL RIBOSOMAL PROTEIN L24"/>
    <property type="match status" value="1"/>
</dbReference>